<gene>
    <name evidence="1" type="ORF">GCM10007877_01860</name>
</gene>
<name>A0AA37T1R8_9GAMM</name>
<dbReference type="AlphaFoldDB" id="A0AA37T1R8"/>
<organism evidence="1 2">
    <name type="scientific">Marinibactrum halimedae</name>
    <dbReference type="NCBI Taxonomy" id="1444977"/>
    <lineage>
        <taxon>Bacteria</taxon>
        <taxon>Pseudomonadati</taxon>
        <taxon>Pseudomonadota</taxon>
        <taxon>Gammaproteobacteria</taxon>
        <taxon>Cellvibrionales</taxon>
        <taxon>Cellvibrionaceae</taxon>
        <taxon>Marinibactrum</taxon>
    </lineage>
</organism>
<protein>
    <submittedName>
        <fullName evidence="1">Uncharacterized protein</fullName>
    </submittedName>
</protein>
<accession>A0AA37T1R8</accession>
<reference evidence="1 2" key="1">
    <citation type="journal article" date="2014" name="Int. J. Syst. Evol. Microbiol.">
        <title>Complete genome sequence of Corynebacterium casei LMG S-19264T (=DSM 44701T), isolated from a smear-ripened cheese.</title>
        <authorList>
            <consortium name="US DOE Joint Genome Institute (JGI-PGF)"/>
            <person name="Walter F."/>
            <person name="Albersmeier A."/>
            <person name="Kalinowski J."/>
            <person name="Ruckert C."/>
        </authorList>
    </citation>
    <scope>NUCLEOTIDE SEQUENCE [LARGE SCALE GENOMIC DNA]</scope>
    <source>
        <strain evidence="1 2">NBRC 110095</strain>
    </source>
</reference>
<evidence type="ECO:0000313" key="2">
    <source>
        <dbReference type="Proteomes" id="UP001156870"/>
    </source>
</evidence>
<evidence type="ECO:0000313" key="1">
    <source>
        <dbReference type="EMBL" id="GLS24474.1"/>
    </source>
</evidence>
<proteinExistence type="predicted"/>
<comment type="caution">
    <text evidence="1">The sequence shown here is derived from an EMBL/GenBank/DDBJ whole genome shotgun (WGS) entry which is preliminary data.</text>
</comment>
<dbReference type="EMBL" id="BSPD01000007">
    <property type="protein sequence ID" value="GLS24474.1"/>
    <property type="molecule type" value="Genomic_DNA"/>
</dbReference>
<dbReference type="Proteomes" id="UP001156870">
    <property type="component" value="Unassembled WGS sequence"/>
</dbReference>
<keyword evidence="2" id="KW-1185">Reference proteome</keyword>
<sequence length="423" mass="47818">MLLPATSHADFSAFGTLQTQFSDNANKTNDDEFDQREDQLIIGLGYEENRSWIDLQADYQATRYNFDTDSPRAQTNRTEYLGETQLHLENATRIIEFDARHERDRLLSNPEELSLQDNFLARDTISLSPVVNILSTQADTLSVFGTYSETRFDQQASGGNGFDSSRSGLGLSWRRSLSEVDQIVLSLQDQDIDYDALESDFGYQRYTLSYIATLRRIDYSFTAGFNAYEDPSGETFNSPLGRITLGYRNGQTSVTADSSFSITDTSLGNQMIGDIADNLSQGSNGNIQFIDQYKLWNTSVTVNTSICNLCTLRTSLTYTEQEYNVRTSEDIEQIILSSDVSYELSTLDSLSFGITYTDLSLQNPSIDSINQAFDSTAVNFEYNRTLSRNINARARFQNEQRNSPDEARNYTENTLLISITYTY</sequence>